<feature type="compositionally biased region" description="Basic residues" evidence="1">
    <location>
        <begin position="668"/>
        <end position="677"/>
    </location>
</feature>
<dbReference type="Pfam" id="PF03108">
    <property type="entry name" value="DBD_Tnp_Mut"/>
    <property type="match status" value="1"/>
</dbReference>
<feature type="region of interest" description="Disordered" evidence="1">
    <location>
        <begin position="536"/>
        <end position="573"/>
    </location>
</feature>
<feature type="compositionally biased region" description="Acidic residues" evidence="1">
    <location>
        <begin position="130"/>
        <end position="149"/>
    </location>
</feature>
<dbReference type="AlphaFoldDB" id="A0A438KQW3"/>
<accession>A0A438KQW3</accession>
<reference evidence="3 4" key="1">
    <citation type="journal article" date="2018" name="PLoS Genet.">
        <title>Population sequencing reveals clonal diversity and ancestral inbreeding in the grapevine cultivar Chardonnay.</title>
        <authorList>
            <person name="Roach M.J."/>
            <person name="Johnson D.L."/>
            <person name="Bohlmann J."/>
            <person name="van Vuuren H.J."/>
            <person name="Jones S.J."/>
            <person name="Pretorius I.S."/>
            <person name="Schmidt S.A."/>
            <person name="Borneman A.R."/>
        </authorList>
    </citation>
    <scope>NUCLEOTIDE SEQUENCE [LARGE SCALE GENOMIC DNA]</scope>
    <source>
        <strain evidence="4">cv. Chardonnay</strain>
        <tissue evidence="3">Leaf</tissue>
    </source>
</reference>
<sequence length="729" mass="82589">MTDSTVEVLCYWNGTILRTETDLRYIENNVEIEPIDVPIHTTFVELLKMIYDIIGVDRDYQLVLKCRHPIEINKFQPLVVRNDRTVARTLLVPSKYGMSSVQLFIEQTPNHYHLSNEIGHLIRLSTGDTDVNDENERDEEDDRDDAIDTDEIHLPNDNENCCQRENIDLVMVQQVVECESTRFVNLEVGDRSNNPEVENTSLVASPHGTQFNISNDNLDETFALVSYHMPPTPQFLNMDETINCVVSDWTPWKKPTLGNVDGELSIGQIFPSKLDLQHAVKMFSIKTHQEFTIYILNASVLVLQCKKAPKCQWQLRAMTVKYTEMTITVVVIQAVVAEQFGYQISYQKAMKAKRKAMTRLFGDWYKSYAELPRFFLALEQSNLECIMYSKMVPRNNPISNSNHVKRFWTITFVADDRFPPDALGSRWRVPLSHTDTPHHVLVIYRDEFDRQQSDQIDEVDLRLIGGYITSTTWHYGRLGGPHYHCGAYRASYGLPCSVHDMDSDSDVCRTGIVDIIRMAIDVMCIIREDYRLPHVDHGGGRSPAQSTVTRPPVVRGRSTSRGRVQSPISSNVPLVQHPTYSDLPLVQPFTFLDPPSVRLPISLDLFPVQAPTSLDPPSAQPLTSSDPPSVQPPTSLDLPPLQPPTSLDPPSMQIDTSTQLDLPPAIPRSRRGLRRPRLLPPPPPLFPSPTLSQTDVLHVSHAIPATIREERPKTKKVPVTHRFSPCGGI</sequence>
<feature type="domain" description="Transposase MuDR plant" evidence="2">
    <location>
        <begin position="264"/>
        <end position="320"/>
    </location>
</feature>
<proteinExistence type="predicted"/>
<feature type="compositionally biased region" description="Low complexity" evidence="1">
    <location>
        <begin position="553"/>
        <end position="564"/>
    </location>
</feature>
<comment type="caution">
    <text evidence="3">The sequence shown here is derived from an EMBL/GenBank/DDBJ whole genome shotgun (WGS) entry which is preliminary data.</text>
</comment>
<feature type="compositionally biased region" description="Pro residues" evidence="1">
    <location>
        <begin position="678"/>
        <end position="687"/>
    </location>
</feature>
<organism evidence="3 4">
    <name type="scientific">Vitis vinifera</name>
    <name type="common">Grape</name>
    <dbReference type="NCBI Taxonomy" id="29760"/>
    <lineage>
        <taxon>Eukaryota</taxon>
        <taxon>Viridiplantae</taxon>
        <taxon>Streptophyta</taxon>
        <taxon>Embryophyta</taxon>
        <taxon>Tracheophyta</taxon>
        <taxon>Spermatophyta</taxon>
        <taxon>Magnoliopsida</taxon>
        <taxon>eudicotyledons</taxon>
        <taxon>Gunneridae</taxon>
        <taxon>Pentapetalae</taxon>
        <taxon>rosids</taxon>
        <taxon>Vitales</taxon>
        <taxon>Vitaceae</taxon>
        <taxon>Viteae</taxon>
        <taxon>Vitis</taxon>
    </lineage>
</organism>
<gene>
    <name evidence="3" type="ORF">CK203_000584</name>
</gene>
<dbReference type="EMBL" id="QGNW01000001">
    <property type="protein sequence ID" value="RVX23589.1"/>
    <property type="molecule type" value="Genomic_DNA"/>
</dbReference>
<name>A0A438KQW3_VITVI</name>
<dbReference type="Proteomes" id="UP000288805">
    <property type="component" value="Unassembled WGS sequence"/>
</dbReference>
<feature type="region of interest" description="Disordered" evidence="1">
    <location>
        <begin position="612"/>
        <end position="692"/>
    </location>
</feature>
<evidence type="ECO:0000313" key="4">
    <source>
        <dbReference type="Proteomes" id="UP000288805"/>
    </source>
</evidence>
<evidence type="ECO:0000313" key="3">
    <source>
        <dbReference type="EMBL" id="RVX23589.1"/>
    </source>
</evidence>
<evidence type="ECO:0000256" key="1">
    <source>
        <dbReference type="SAM" id="MobiDB-lite"/>
    </source>
</evidence>
<evidence type="ECO:0000259" key="2">
    <source>
        <dbReference type="Pfam" id="PF03108"/>
    </source>
</evidence>
<dbReference type="InterPro" id="IPR004332">
    <property type="entry name" value="Transposase_MuDR"/>
</dbReference>
<feature type="region of interest" description="Disordered" evidence="1">
    <location>
        <begin position="125"/>
        <end position="154"/>
    </location>
</feature>
<protein>
    <recommendedName>
        <fullName evidence="2">Transposase MuDR plant domain-containing protein</fullName>
    </recommendedName>
</protein>